<evidence type="ECO:0000259" key="7">
    <source>
        <dbReference type="Pfam" id="PF08544"/>
    </source>
</evidence>
<dbReference type="PROSITE" id="PS00106">
    <property type="entry name" value="GALACTOKINASE"/>
    <property type="match status" value="1"/>
</dbReference>
<dbReference type="Pfam" id="PF08544">
    <property type="entry name" value="GHMP_kinases_C"/>
    <property type="match status" value="1"/>
</dbReference>
<dbReference type="InterPro" id="IPR019539">
    <property type="entry name" value="GalKase_N"/>
</dbReference>
<dbReference type="PANTHER" id="PTHR10457">
    <property type="entry name" value="MEVALONATE KINASE/GALACTOKINASE"/>
    <property type="match status" value="1"/>
</dbReference>
<dbReference type="PRINTS" id="PR00959">
    <property type="entry name" value="MEVGALKINASE"/>
</dbReference>
<dbReference type="InterPro" id="IPR006206">
    <property type="entry name" value="Mevalonate/galactokinase"/>
</dbReference>
<evidence type="ECO:0000313" key="9">
    <source>
        <dbReference type="EMBL" id="KAL3313120.1"/>
    </source>
</evidence>
<name>A0ABD2Q0X5_9PLAT</name>
<keyword evidence="3" id="KW-0547">Nucleotide-binding</keyword>
<sequence>MTAILRGDRASDESVTRFLSCAGNDYKFEFIVKSPGRVNIIGEHIDYSGYSVLPITLSQAIFIGVETKFSENDSKRIHLRNLDSNFAPHDLDLNDVATFGNNGPPSPPFWHHYMQCGMRGVLDRFGIQSIRKQFQSRSVTIVVGSAGPEYTIPHSAGLSSSSALVVASALAFLHLIKKDLVAVDFANLCATAEKYIGTQGGGMDQAACILGIKDCALLIDFSDPSSLNHKPVSLPVGIVFVVADSKTRLNKAATTEFNVRVTECRLACALLMTSSKKRLASSKPRLVDVQKDLGFSTPYEMLSSKIIDEILTNNCTRQQVNDLLSPVYQEPDAVTRFLPDNLKSTELPLLKLHSRIAHALNEAIRVDQFHKLAQKGTNETLPQLGNLMNASHESCKSLYECSHPEVDRLVDCCRLVLAHHSPPVFREAGAFGSRLTGAGWGGCVISMVSEAHIVSFLAKLNEKFYGITGENVKNPCVFVSKPSQGATIFS</sequence>
<evidence type="ECO:0000256" key="2">
    <source>
        <dbReference type="ARBA" id="ARBA00022679"/>
    </source>
</evidence>
<dbReference type="SUPFAM" id="SSF54211">
    <property type="entry name" value="Ribosomal protein S5 domain 2-like"/>
    <property type="match status" value="1"/>
</dbReference>
<dbReference type="AlphaFoldDB" id="A0ABD2Q0X5"/>
<dbReference type="Pfam" id="PF10509">
    <property type="entry name" value="GalKase_gal_bdg"/>
    <property type="match status" value="1"/>
</dbReference>
<evidence type="ECO:0000313" key="10">
    <source>
        <dbReference type="Proteomes" id="UP001626550"/>
    </source>
</evidence>
<dbReference type="NCBIfam" id="TIGR00131">
    <property type="entry name" value="gal_kin"/>
    <property type="match status" value="1"/>
</dbReference>
<keyword evidence="10" id="KW-1185">Reference proteome</keyword>
<dbReference type="Pfam" id="PF00288">
    <property type="entry name" value="GHMP_kinases_N"/>
    <property type="match status" value="1"/>
</dbReference>
<evidence type="ECO:0000259" key="6">
    <source>
        <dbReference type="Pfam" id="PF00288"/>
    </source>
</evidence>
<dbReference type="InterPro" id="IPR013750">
    <property type="entry name" value="GHMP_kinase_C_dom"/>
</dbReference>
<proteinExistence type="inferred from homology"/>
<evidence type="ECO:0000256" key="1">
    <source>
        <dbReference type="ARBA" id="ARBA00006566"/>
    </source>
</evidence>
<accession>A0ABD2Q0X5</accession>
<dbReference type="Proteomes" id="UP001626550">
    <property type="component" value="Unassembled WGS sequence"/>
</dbReference>
<dbReference type="PROSITE" id="PS00627">
    <property type="entry name" value="GHMP_KINASES_ATP"/>
    <property type="match status" value="1"/>
</dbReference>
<dbReference type="SUPFAM" id="SSF55060">
    <property type="entry name" value="GHMP Kinase, C-terminal domain"/>
    <property type="match status" value="1"/>
</dbReference>
<evidence type="ECO:0000259" key="8">
    <source>
        <dbReference type="Pfam" id="PF10509"/>
    </source>
</evidence>
<dbReference type="GO" id="GO:0005524">
    <property type="term" value="F:ATP binding"/>
    <property type="evidence" value="ECO:0007669"/>
    <property type="project" value="UniProtKB-KW"/>
</dbReference>
<dbReference type="InterPro" id="IPR006203">
    <property type="entry name" value="GHMP_knse_ATP-bd_CS"/>
</dbReference>
<dbReference type="PRINTS" id="PR00473">
    <property type="entry name" value="GALCTOKINASE"/>
</dbReference>
<comment type="caution">
    <text evidence="9">The sequence shown here is derived from an EMBL/GenBank/DDBJ whole genome shotgun (WGS) entry which is preliminary data.</text>
</comment>
<dbReference type="Gene3D" id="1.20.1440.340">
    <property type="match status" value="1"/>
</dbReference>
<evidence type="ECO:0000256" key="4">
    <source>
        <dbReference type="ARBA" id="ARBA00022777"/>
    </source>
</evidence>
<keyword evidence="5" id="KW-0067">ATP-binding</keyword>
<dbReference type="PIRSF" id="PIRSF000530">
    <property type="entry name" value="Galactokinase"/>
    <property type="match status" value="1"/>
</dbReference>
<organism evidence="9 10">
    <name type="scientific">Cichlidogyrus casuarinus</name>
    <dbReference type="NCBI Taxonomy" id="1844966"/>
    <lineage>
        <taxon>Eukaryota</taxon>
        <taxon>Metazoa</taxon>
        <taxon>Spiralia</taxon>
        <taxon>Lophotrochozoa</taxon>
        <taxon>Platyhelminthes</taxon>
        <taxon>Monogenea</taxon>
        <taxon>Monopisthocotylea</taxon>
        <taxon>Dactylogyridea</taxon>
        <taxon>Ancyrocephalidae</taxon>
        <taxon>Cichlidogyrus</taxon>
    </lineage>
</organism>
<protein>
    <submittedName>
        <fullName evidence="9">N-acetylgalactosamine kinase</fullName>
    </submittedName>
</protein>
<evidence type="ECO:0000256" key="5">
    <source>
        <dbReference type="ARBA" id="ARBA00022840"/>
    </source>
</evidence>
<dbReference type="PANTHER" id="PTHR10457:SF7">
    <property type="entry name" value="GALACTOKINASE-RELATED"/>
    <property type="match status" value="1"/>
</dbReference>
<feature type="domain" description="GHMP kinase C-terminal" evidence="7">
    <location>
        <begin position="425"/>
        <end position="465"/>
    </location>
</feature>
<dbReference type="InterPro" id="IPR036554">
    <property type="entry name" value="GHMP_kinase_C_sf"/>
</dbReference>
<reference evidence="9 10" key="1">
    <citation type="submission" date="2024-11" db="EMBL/GenBank/DDBJ databases">
        <title>Adaptive evolution of stress response genes in parasites aligns with host niche diversity.</title>
        <authorList>
            <person name="Hahn C."/>
            <person name="Resl P."/>
        </authorList>
    </citation>
    <scope>NUCLEOTIDE SEQUENCE [LARGE SCALE GENOMIC DNA]</scope>
    <source>
        <strain evidence="9">EGGRZ-B1_66</strain>
        <tissue evidence="9">Body</tissue>
    </source>
</reference>
<gene>
    <name evidence="9" type="primary">GALK2</name>
    <name evidence="9" type="ORF">Ciccas_008283</name>
</gene>
<feature type="domain" description="GHMP kinase N-terminal" evidence="6">
    <location>
        <begin position="151"/>
        <end position="211"/>
    </location>
</feature>
<dbReference type="InterPro" id="IPR006204">
    <property type="entry name" value="GHMP_kinase_N_dom"/>
</dbReference>
<dbReference type="InterPro" id="IPR014721">
    <property type="entry name" value="Ribsml_uS5_D2-typ_fold_subgr"/>
</dbReference>
<keyword evidence="2" id="KW-0808">Transferase</keyword>
<evidence type="ECO:0000256" key="3">
    <source>
        <dbReference type="ARBA" id="ARBA00022741"/>
    </source>
</evidence>
<dbReference type="Gene3D" id="3.30.70.3170">
    <property type="match status" value="1"/>
</dbReference>
<feature type="domain" description="Galactokinase N-terminal" evidence="8">
    <location>
        <begin position="29"/>
        <end position="65"/>
    </location>
</feature>
<dbReference type="InterPro" id="IPR019741">
    <property type="entry name" value="Galactokinase_CS"/>
</dbReference>
<dbReference type="InterPro" id="IPR000705">
    <property type="entry name" value="Galactokinase"/>
</dbReference>
<keyword evidence="4 9" id="KW-0418">Kinase</keyword>
<dbReference type="GO" id="GO:0004335">
    <property type="term" value="F:galactokinase activity"/>
    <property type="evidence" value="ECO:0007669"/>
    <property type="project" value="UniProtKB-ARBA"/>
</dbReference>
<dbReference type="InterPro" id="IPR020568">
    <property type="entry name" value="Ribosomal_Su5_D2-typ_SF"/>
</dbReference>
<comment type="similarity">
    <text evidence="1">Belongs to the GHMP kinase family. GalK subfamily.</text>
</comment>
<dbReference type="EMBL" id="JBJKFK010001431">
    <property type="protein sequence ID" value="KAL3313120.1"/>
    <property type="molecule type" value="Genomic_DNA"/>
</dbReference>
<dbReference type="Gene3D" id="3.30.230.10">
    <property type="match status" value="1"/>
</dbReference>